<dbReference type="InterPro" id="IPR019339">
    <property type="entry name" value="CIR_N_dom"/>
</dbReference>
<evidence type="ECO:0000256" key="6">
    <source>
        <dbReference type="ARBA" id="ARBA00023187"/>
    </source>
</evidence>
<evidence type="ECO:0000313" key="12">
    <source>
        <dbReference type="Proteomes" id="UP001378592"/>
    </source>
</evidence>
<dbReference type="InterPro" id="IPR022209">
    <property type="entry name" value="CWC25"/>
</dbReference>
<dbReference type="GO" id="GO:0005684">
    <property type="term" value="C:U2-type spliceosomal complex"/>
    <property type="evidence" value="ECO:0007669"/>
    <property type="project" value="TreeGrafter"/>
</dbReference>
<keyword evidence="5 8" id="KW-0175">Coiled coil</keyword>
<comment type="caution">
    <text evidence="11">The sequence shown here is derived from an EMBL/GenBank/DDBJ whole genome shotgun (WGS) entry which is preliminary data.</text>
</comment>
<evidence type="ECO:0000256" key="5">
    <source>
        <dbReference type="ARBA" id="ARBA00023054"/>
    </source>
</evidence>
<dbReference type="InterPro" id="IPR051376">
    <property type="entry name" value="CWC25_splicing_factor"/>
</dbReference>
<dbReference type="Pfam" id="PF12542">
    <property type="entry name" value="CWC25"/>
    <property type="match status" value="1"/>
</dbReference>
<name>A0AAN9VIA0_9ORTH</name>
<evidence type="ECO:0000256" key="4">
    <source>
        <dbReference type="ARBA" id="ARBA00022728"/>
    </source>
</evidence>
<feature type="compositionally biased region" description="Polar residues" evidence="9">
    <location>
        <begin position="367"/>
        <end position="380"/>
    </location>
</feature>
<evidence type="ECO:0000256" key="9">
    <source>
        <dbReference type="SAM" id="MobiDB-lite"/>
    </source>
</evidence>
<feature type="compositionally biased region" description="Basic and acidic residues" evidence="9">
    <location>
        <begin position="287"/>
        <end position="299"/>
    </location>
</feature>
<dbReference type="Proteomes" id="UP001378592">
    <property type="component" value="Unassembled WGS sequence"/>
</dbReference>
<dbReference type="Pfam" id="PF10197">
    <property type="entry name" value="Cir_N"/>
    <property type="match status" value="1"/>
</dbReference>
<evidence type="ECO:0000256" key="7">
    <source>
        <dbReference type="ARBA" id="ARBA00023242"/>
    </source>
</evidence>
<dbReference type="EMBL" id="JAZDUA010000178">
    <property type="protein sequence ID" value="KAK7865405.1"/>
    <property type="molecule type" value="Genomic_DNA"/>
</dbReference>
<protein>
    <recommendedName>
        <fullName evidence="10">CBF1-interacting co-repressor CIR N-terminal domain-containing protein</fullName>
    </recommendedName>
</protein>
<feature type="compositionally biased region" description="Basic residues" evidence="9">
    <location>
        <begin position="175"/>
        <end position="199"/>
    </location>
</feature>
<dbReference type="PANTHER" id="PTHR16196:SF0">
    <property type="entry name" value="PRE-MRNA-SPLICING FACTOR CWC25 HOMOLOG"/>
    <property type="match status" value="1"/>
</dbReference>
<keyword evidence="6" id="KW-0508">mRNA splicing</keyword>
<dbReference type="GO" id="GO:0000398">
    <property type="term" value="P:mRNA splicing, via spliceosome"/>
    <property type="evidence" value="ECO:0007669"/>
    <property type="project" value="TreeGrafter"/>
</dbReference>
<keyword evidence="7" id="KW-0539">Nucleus</keyword>
<feature type="compositionally biased region" description="Basic and acidic residues" evidence="9">
    <location>
        <begin position="313"/>
        <end position="325"/>
    </location>
</feature>
<reference evidence="11 12" key="1">
    <citation type="submission" date="2024-03" db="EMBL/GenBank/DDBJ databases">
        <title>The genome assembly and annotation of the cricket Gryllus longicercus Weissman &amp; Gray.</title>
        <authorList>
            <person name="Szrajer S."/>
            <person name="Gray D."/>
            <person name="Ylla G."/>
        </authorList>
    </citation>
    <scope>NUCLEOTIDE SEQUENCE [LARGE SCALE GENOMIC DNA]</scope>
    <source>
        <strain evidence="11">DAG 2021-001</strain>
        <tissue evidence="11">Whole body minus gut</tissue>
    </source>
</reference>
<evidence type="ECO:0000256" key="8">
    <source>
        <dbReference type="SAM" id="Coils"/>
    </source>
</evidence>
<feature type="compositionally biased region" description="Basic and acidic residues" evidence="9">
    <location>
        <begin position="332"/>
        <end position="365"/>
    </location>
</feature>
<keyword evidence="3" id="KW-0507">mRNA processing</keyword>
<keyword evidence="4" id="KW-0747">Spliceosome</keyword>
<gene>
    <name evidence="11" type="ORF">R5R35_001884</name>
</gene>
<proteinExistence type="inferred from homology"/>
<sequence length="402" mass="46314">MGGGDLNLKKSWHPSTMRNMEKVWRAEQKHDQEKKRIAELQREIQEEKAREDMQKYAEDQGVIEKKSGDVKLDWMYKGPGSSVDHEEYLLGKAIDKSFEQLQRSQQQTSISVPGRTDSTCLPGSIFAGTGEQVDVARKLQEDPLLAIRKKELQTRSEILKNPVKLKQLKEMMKTQKSKRSHGKHKKEKKKKKSKKRSKRSSSSDDSDSDLDAKLLAKYQKLKQKLGDNALEALQKSPGNENRKKHKKRTSSTSESEEEIPSKKPHKSYGLLLPPGAKVNRTLSPKPSIEESRTRDDKSKAPTPQTPQIPRKQKLSDEEKERRRQEMLSNAAWREKERESNVARYREADRKEKSQKQKEFSDDFFRQHLSQAHAQSSVASRIKSNINNIQRSGGSMDKNFARR</sequence>
<organism evidence="11 12">
    <name type="scientific">Gryllus longicercus</name>
    <dbReference type="NCBI Taxonomy" id="2509291"/>
    <lineage>
        <taxon>Eukaryota</taxon>
        <taxon>Metazoa</taxon>
        <taxon>Ecdysozoa</taxon>
        <taxon>Arthropoda</taxon>
        <taxon>Hexapoda</taxon>
        <taxon>Insecta</taxon>
        <taxon>Pterygota</taxon>
        <taxon>Neoptera</taxon>
        <taxon>Polyneoptera</taxon>
        <taxon>Orthoptera</taxon>
        <taxon>Ensifera</taxon>
        <taxon>Gryllidea</taxon>
        <taxon>Grylloidea</taxon>
        <taxon>Gryllidae</taxon>
        <taxon>Gryllinae</taxon>
        <taxon>Gryllus</taxon>
    </lineage>
</organism>
<feature type="coiled-coil region" evidence="8">
    <location>
        <begin position="23"/>
        <end position="50"/>
    </location>
</feature>
<feature type="domain" description="CBF1-interacting co-repressor CIR N-terminal" evidence="10">
    <location>
        <begin position="11"/>
        <end position="47"/>
    </location>
</feature>
<keyword evidence="12" id="KW-1185">Reference proteome</keyword>
<dbReference type="SMART" id="SM01083">
    <property type="entry name" value="Cir_N"/>
    <property type="match status" value="1"/>
</dbReference>
<feature type="region of interest" description="Disordered" evidence="9">
    <location>
        <begin position="152"/>
        <end position="211"/>
    </location>
</feature>
<accession>A0AAN9VIA0</accession>
<feature type="region of interest" description="Disordered" evidence="9">
    <location>
        <begin position="226"/>
        <end position="380"/>
    </location>
</feature>
<feature type="compositionally biased region" description="Polar residues" evidence="9">
    <location>
        <begin position="104"/>
        <end position="121"/>
    </location>
</feature>
<evidence type="ECO:0000256" key="3">
    <source>
        <dbReference type="ARBA" id="ARBA00022664"/>
    </source>
</evidence>
<comment type="similarity">
    <text evidence="2">Belongs to the CWC25 family.</text>
</comment>
<comment type="subcellular location">
    <subcellularLocation>
        <location evidence="1">Nucleus</location>
    </subcellularLocation>
</comment>
<evidence type="ECO:0000256" key="2">
    <source>
        <dbReference type="ARBA" id="ARBA00006695"/>
    </source>
</evidence>
<feature type="region of interest" description="Disordered" evidence="9">
    <location>
        <begin position="104"/>
        <end position="123"/>
    </location>
</feature>
<evidence type="ECO:0000259" key="10">
    <source>
        <dbReference type="SMART" id="SM01083"/>
    </source>
</evidence>
<dbReference type="PANTHER" id="PTHR16196">
    <property type="entry name" value="CELL CYCLE CONTROL PROTEIN CWF25"/>
    <property type="match status" value="1"/>
</dbReference>
<evidence type="ECO:0000256" key="1">
    <source>
        <dbReference type="ARBA" id="ARBA00004123"/>
    </source>
</evidence>
<evidence type="ECO:0000313" key="11">
    <source>
        <dbReference type="EMBL" id="KAK7865405.1"/>
    </source>
</evidence>
<dbReference type="AlphaFoldDB" id="A0AAN9VIA0"/>